<protein>
    <submittedName>
        <fullName evidence="1">Uncharacterized protein</fullName>
    </submittedName>
</protein>
<gene>
    <name evidence="1" type="ORF">CSOL1703_00012383</name>
</gene>
<sequence length="267" mass="31558">MHLLSIPAEVRLQILSELLVQEGTIHFDARYGPRNPRLIRTTQGLFSTLLRVCKKINQEAIRLLYSNNRFQFPNAFTTSWNTDVPYIASFVQQIGSNASFLRSIRLDFPTSFADRKAYVLYKEYIDVLQLIRDTCTNLKTIEISSLELPIWDVDSAAGMLKAIDDGGLKEMHSLEEIIVIQGEHEIDDEIVADCEALRHRVPSIKWLIELRKLPPRIWISADDRVEYEEEVIRREQERFEREEDEQWLEEYYRRRNDPYWKNDSDYD</sequence>
<dbReference type="AlphaFoldDB" id="A0A9N9W799"/>
<keyword evidence="2" id="KW-1185">Reference proteome</keyword>
<dbReference type="Proteomes" id="UP000775872">
    <property type="component" value="Unassembled WGS sequence"/>
</dbReference>
<proteinExistence type="predicted"/>
<dbReference type="EMBL" id="CABFOC020000013">
    <property type="protein sequence ID" value="CAH0045752.1"/>
    <property type="molecule type" value="Genomic_DNA"/>
</dbReference>
<dbReference type="OrthoDB" id="62952at2759"/>
<evidence type="ECO:0000313" key="2">
    <source>
        <dbReference type="Proteomes" id="UP000775872"/>
    </source>
</evidence>
<comment type="caution">
    <text evidence="1">The sequence shown here is derived from an EMBL/GenBank/DDBJ whole genome shotgun (WGS) entry which is preliminary data.</text>
</comment>
<name>A0A9N9W799_9HYPO</name>
<accession>A0A9N9W799</accession>
<dbReference type="InterPro" id="IPR038883">
    <property type="entry name" value="AN11006-like"/>
</dbReference>
<dbReference type="PANTHER" id="PTHR42085:SF2">
    <property type="entry name" value="F-BOX DOMAIN-CONTAINING PROTEIN"/>
    <property type="match status" value="1"/>
</dbReference>
<reference evidence="1" key="1">
    <citation type="submission" date="2021-10" db="EMBL/GenBank/DDBJ databases">
        <authorList>
            <person name="Piombo E."/>
        </authorList>
    </citation>
    <scope>NUCLEOTIDE SEQUENCE</scope>
</reference>
<dbReference type="PANTHER" id="PTHR42085">
    <property type="entry name" value="F-BOX DOMAIN-CONTAINING PROTEIN"/>
    <property type="match status" value="1"/>
</dbReference>
<evidence type="ECO:0000313" key="1">
    <source>
        <dbReference type="EMBL" id="CAH0045752.1"/>
    </source>
</evidence>
<organism evidence="1 2">
    <name type="scientific">Clonostachys solani</name>
    <dbReference type="NCBI Taxonomy" id="160281"/>
    <lineage>
        <taxon>Eukaryota</taxon>
        <taxon>Fungi</taxon>
        <taxon>Dikarya</taxon>
        <taxon>Ascomycota</taxon>
        <taxon>Pezizomycotina</taxon>
        <taxon>Sordariomycetes</taxon>
        <taxon>Hypocreomycetidae</taxon>
        <taxon>Hypocreales</taxon>
        <taxon>Bionectriaceae</taxon>
        <taxon>Clonostachys</taxon>
    </lineage>
</organism>